<evidence type="ECO:0000256" key="4">
    <source>
        <dbReference type="ARBA" id="ARBA00022679"/>
    </source>
</evidence>
<evidence type="ECO:0000256" key="3">
    <source>
        <dbReference type="ARBA" id="ARBA00022676"/>
    </source>
</evidence>
<protein>
    <recommendedName>
        <fullName evidence="9">Glycosyltransferase RgtA/B/C/D-like domain-containing protein</fullName>
    </recommendedName>
</protein>
<evidence type="ECO:0000256" key="1">
    <source>
        <dbReference type="ARBA" id="ARBA00004651"/>
    </source>
</evidence>
<keyword evidence="4" id="KW-0808">Transferase</keyword>
<feature type="transmembrane region" description="Helical" evidence="8">
    <location>
        <begin position="93"/>
        <end position="114"/>
    </location>
</feature>
<feature type="transmembrane region" description="Helical" evidence="8">
    <location>
        <begin position="217"/>
        <end position="235"/>
    </location>
</feature>
<organism evidence="10">
    <name type="scientific">Oscillatoriales cyanobacterium SpSt-418</name>
    <dbReference type="NCBI Taxonomy" id="2282169"/>
    <lineage>
        <taxon>Bacteria</taxon>
        <taxon>Bacillati</taxon>
        <taxon>Cyanobacteriota</taxon>
        <taxon>Cyanophyceae</taxon>
        <taxon>Oscillatoriophycideae</taxon>
        <taxon>Oscillatoriales</taxon>
    </lineage>
</organism>
<evidence type="ECO:0000256" key="8">
    <source>
        <dbReference type="SAM" id="Phobius"/>
    </source>
</evidence>
<dbReference type="InterPro" id="IPR038731">
    <property type="entry name" value="RgtA/B/C-like"/>
</dbReference>
<evidence type="ECO:0000259" key="9">
    <source>
        <dbReference type="Pfam" id="PF13231"/>
    </source>
</evidence>
<evidence type="ECO:0000256" key="7">
    <source>
        <dbReference type="ARBA" id="ARBA00023136"/>
    </source>
</evidence>
<name>A0A7C3KHD3_9CYAN</name>
<evidence type="ECO:0000256" key="5">
    <source>
        <dbReference type="ARBA" id="ARBA00022692"/>
    </source>
</evidence>
<dbReference type="AlphaFoldDB" id="A0A7C3KHD3"/>
<feature type="transmembrane region" description="Helical" evidence="8">
    <location>
        <begin position="308"/>
        <end position="327"/>
    </location>
</feature>
<dbReference type="GO" id="GO:0009103">
    <property type="term" value="P:lipopolysaccharide biosynthetic process"/>
    <property type="evidence" value="ECO:0007669"/>
    <property type="project" value="UniProtKB-ARBA"/>
</dbReference>
<keyword evidence="5 8" id="KW-0812">Transmembrane</keyword>
<dbReference type="GO" id="GO:0005886">
    <property type="term" value="C:plasma membrane"/>
    <property type="evidence" value="ECO:0007669"/>
    <property type="project" value="UniProtKB-SubCell"/>
</dbReference>
<proteinExistence type="predicted"/>
<dbReference type="GO" id="GO:0016763">
    <property type="term" value="F:pentosyltransferase activity"/>
    <property type="evidence" value="ECO:0007669"/>
    <property type="project" value="TreeGrafter"/>
</dbReference>
<evidence type="ECO:0000313" key="10">
    <source>
        <dbReference type="EMBL" id="HFM99968.1"/>
    </source>
</evidence>
<dbReference type="EMBL" id="DSRU01000279">
    <property type="protein sequence ID" value="HFM99968.1"/>
    <property type="molecule type" value="Genomic_DNA"/>
</dbReference>
<dbReference type="PANTHER" id="PTHR33908">
    <property type="entry name" value="MANNOSYLTRANSFERASE YKCB-RELATED"/>
    <property type="match status" value="1"/>
</dbReference>
<dbReference type="Pfam" id="PF13231">
    <property type="entry name" value="PMT_2"/>
    <property type="match status" value="1"/>
</dbReference>
<comment type="caution">
    <text evidence="10">The sequence shown here is derived from an EMBL/GenBank/DDBJ whole genome shotgun (WGS) entry which is preliminary data.</text>
</comment>
<feature type="transmembrane region" description="Helical" evidence="8">
    <location>
        <begin position="274"/>
        <end position="301"/>
    </location>
</feature>
<feature type="domain" description="Glycosyltransferase RgtA/B/C/D-like" evidence="9">
    <location>
        <begin position="74"/>
        <end position="228"/>
    </location>
</feature>
<accession>A0A7C3KHD3</accession>
<keyword evidence="3" id="KW-0328">Glycosyltransferase</keyword>
<feature type="transmembrane region" description="Helical" evidence="8">
    <location>
        <begin position="120"/>
        <end position="139"/>
    </location>
</feature>
<evidence type="ECO:0000256" key="2">
    <source>
        <dbReference type="ARBA" id="ARBA00022475"/>
    </source>
</evidence>
<keyword evidence="2" id="KW-1003">Cell membrane</keyword>
<dbReference type="PANTHER" id="PTHR33908:SF11">
    <property type="entry name" value="MEMBRANE PROTEIN"/>
    <property type="match status" value="1"/>
</dbReference>
<feature type="transmembrane region" description="Helical" evidence="8">
    <location>
        <begin position="359"/>
        <end position="378"/>
    </location>
</feature>
<dbReference type="InterPro" id="IPR050297">
    <property type="entry name" value="LipidA_mod_glycosyltrf_83"/>
</dbReference>
<gene>
    <name evidence="10" type="ORF">ENR64_19865</name>
</gene>
<comment type="subcellular location">
    <subcellularLocation>
        <location evidence="1">Cell membrane</location>
        <topology evidence="1">Multi-pass membrane protein</topology>
    </subcellularLocation>
</comment>
<feature type="transmembrane region" description="Helical" evidence="8">
    <location>
        <begin position="333"/>
        <end position="352"/>
    </location>
</feature>
<keyword evidence="7 8" id="KW-0472">Membrane</keyword>
<keyword evidence="6 8" id="KW-1133">Transmembrane helix</keyword>
<feature type="transmembrane region" description="Helical" evidence="8">
    <location>
        <begin position="175"/>
        <end position="205"/>
    </location>
</feature>
<sequence>MPIPSVSLSVKNASVKEWLNRLPLLICAFGILVRSVQYLSNRSIWLDEARLLLNIVERSYLDLLRPLDHNQAAPPGFLLVERLNLELFGNNEYALRLFPFICGILSIFVFYQLAKQLLPKSTFLIALVLFNCMPRLVYFSSEAKQYSSDLFVALLLTWLLYHWRDRVLTLKQQLLLGAAGVVAISFSHPAVFTLGGMEAALFLMAGKQRWQRLKNRMPAYVMWLAAFAALYFLMVQSTLEANEELVDSWGRRYPTSILDVGWLINNVATKYCGYFYSFLGASTLIDIIVTLVFLVGCVAFYRRDRRNFFILAAPVGLTLIAAYLQKYPFQERLILFLTPFFVMMTAIGIQTFFTQIRPFFFRIVAIVLASILLVSPVVQAATRIAKPQKIEEVRSITEYMMNHYQVGDGIYVYRRCFRQFIYYANRASFPAENYKLGNATLPRHAEATPADLANFKKDIAPFDGKARTWVLVCRANKNKGTIEQQFDQLGKRIDEFKPSGATAYLYDLR</sequence>
<reference evidence="10" key="1">
    <citation type="journal article" date="2020" name="mSystems">
        <title>Genome- and Community-Level Interaction Insights into Carbon Utilization and Element Cycling Functions of Hydrothermarchaeota in Hydrothermal Sediment.</title>
        <authorList>
            <person name="Zhou Z."/>
            <person name="Liu Y."/>
            <person name="Xu W."/>
            <person name="Pan J."/>
            <person name="Luo Z.H."/>
            <person name="Li M."/>
        </authorList>
    </citation>
    <scope>NUCLEOTIDE SEQUENCE [LARGE SCALE GENOMIC DNA]</scope>
    <source>
        <strain evidence="10">SpSt-418</strain>
    </source>
</reference>
<evidence type="ECO:0000256" key="6">
    <source>
        <dbReference type="ARBA" id="ARBA00022989"/>
    </source>
</evidence>